<sequence>MRSPLVNAPVAAQEVPLEGTFVEIGKHPIRGDHHSIDERGRQPEESEDANRLSSQAPGYATDCPT</sequence>
<comment type="caution">
    <text evidence="2">The sequence shown here is derived from an EMBL/GenBank/DDBJ whole genome shotgun (WGS) entry which is preliminary data.</text>
</comment>
<protein>
    <submittedName>
        <fullName evidence="2">Uncharacterized protein</fullName>
    </submittedName>
</protein>
<evidence type="ECO:0000313" key="2">
    <source>
        <dbReference type="EMBL" id="GAG24011.1"/>
    </source>
</evidence>
<evidence type="ECO:0000256" key="1">
    <source>
        <dbReference type="SAM" id="MobiDB-lite"/>
    </source>
</evidence>
<proteinExistence type="predicted"/>
<reference evidence="2" key="1">
    <citation type="journal article" date="2014" name="Front. Microbiol.">
        <title>High frequency of phylogenetically diverse reductive dehalogenase-homologous genes in deep subseafloor sedimentary metagenomes.</title>
        <authorList>
            <person name="Kawai M."/>
            <person name="Futagami T."/>
            <person name="Toyoda A."/>
            <person name="Takaki Y."/>
            <person name="Nishi S."/>
            <person name="Hori S."/>
            <person name="Arai W."/>
            <person name="Tsubouchi T."/>
            <person name="Morono Y."/>
            <person name="Uchiyama I."/>
            <person name="Ito T."/>
            <person name="Fujiyama A."/>
            <person name="Inagaki F."/>
            <person name="Takami H."/>
        </authorList>
    </citation>
    <scope>NUCLEOTIDE SEQUENCE</scope>
    <source>
        <strain evidence="2">Expedition CK06-06</strain>
    </source>
</reference>
<dbReference type="EMBL" id="BARS01035922">
    <property type="protein sequence ID" value="GAG24011.1"/>
    <property type="molecule type" value="Genomic_DNA"/>
</dbReference>
<accession>X0XGG0</accession>
<organism evidence="2">
    <name type="scientific">marine sediment metagenome</name>
    <dbReference type="NCBI Taxonomy" id="412755"/>
    <lineage>
        <taxon>unclassified sequences</taxon>
        <taxon>metagenomes</taxon>
        <taxon>ecological metagenomes</taxon>
    </lineage>
</organism>
<feature type="region of interest" description="Disordered" evidence="1">
    <location>
        <begin position="25"/>
        <end position="65"/>
    </location>
</feature>
<gene>
    <name evidence="2" type="ORF">S01H1_55278</name>
</gene>
<feature type="compositionally biased region" description="Basic and acidic residues" evidence="1">
    <location>
        <begin position="25"/>
        <end position="50"/>
    </location>
</feature>
<name>X0XGG0_9ZZZZ</name>
<dbReference type="AlphaFoldDB" id="X0XGG0"/>